<dbReference type="PANTHER" id="PTHR37857">
    <property type="entry name" value="TRANSMEMBRANE PROTEIN 273"/>
    <property type="match status" value="1"/>
</dbReference>
<evidence type="ECO:0000313" key="3">
    <source>
        <dbReference type="RefSeq" id="XP_030060716.1"/>
    </source>
</evidence>
<dbReference type="OrthoDB" id="9902966at2759"/>
<proteinExistence type="predicted"/>
<dbReference type="CTD" id="170371"/>
<feature type="transmembrane region" description="Helical" evidence="1">
    <location>
        <begin position="79"/>
        <end position="99"/>
    </location>
</feature>
<keyword evidence="1" id="KW-1133">Transmembrane helix</keyword>
<protein>
    <submittedName>
        <fullName evidence="3">Transmembrane protein 273 isoform X1</fullName>
    </submittedName>
</protein>
<gene>
    <name evidence="3" type="primary">TMEM273</name>
</gene>
<evidence type="ECO:0000256" key="1">
    <source>
        <dbReference type="SAM" id="Phobius"/>
    </source>
</evidence>
<dbReference type="RefSeq" id="XP_030060716.1">
    <property type="nucleotide sequence ID" value="XM_030204856.1"/>
</dbReference>
<accession>A0A6P7Y6V5</accession>
<sequence length="184" mass="21311">MIRDHSQQFIHHFKIFFFKRKNCKNVKLRTNKGAECVPKKCFRKWLLFPNTNHVICVDFCAPKNCPGVRVIQKLEQKMTLMLAWIPVLIPFLLCFADFLSADGSATEANEEKIEIKYVVIGSCIGGILAIAFIAVKLYMIKKHMLDNDLSDSESFKMNSLRETIRNREKCLRHNEDEEQTEVGV</sequence>
<feature type="transmembrane region" description="Helical" evidence="1">
    <location>
        <begin position="119"/>
        <end position="139"/>
    </location>
</feature>
<evidence type="ECO:0000313" key="2">
    <source>
        <dbReference type="Proteomes" id="UP000515156"/>
    </source>
</evidence>
<dbReference type="InterPro" id="IPR029395">
    <property type="entry name" value="DUF4514"/>
</dbReference>
<reference evidence="3" key="1">
    <citation type="submission" date="2025-08" db="UniProtKB">
        <authorList>
            <consortium name="RefSeq"/>
        </authorList>
    </citation>
    <scope>IDENTIFICATION</scope>
</reference>
<dbReference type="GeneID" id="115471155"/>
<dbReference type="InParanoid" id="A0A6P7Y6V5"/>
<keyword evidence="1" id="KW-0472">Membrane</keyword>
<dbReference type="Proteomes" id="UP000515156">
    <property type="component" value="Chromosome 5"/>
</dbReference>
<dbReference type="PANTHER" id="PTHR37857:SF1">
    <property type="entry name" value="TRANSMEMBRANE PROTEIN 273"/>
    <property type="match status" value="1"/>
</dbReference>
<organism evidence="2 3">
    <name type="scientific">Microcaecilia unicolor</name>
    <dbReference type="NCBI Taxonomy" id="1415580"/>
    <lineage>
        <taxon>Eukaryota</taxon>
        <taxon>Metazoa</taxon>
        <taxon>Chordata</taxon>
        <taxon>Craniata</taxon>
        <taxon>Vertebrata</taxon>
        <taxon>Euteleostomi</taxon>
        <taxon>Amphibia</taxon>
        <taxon>Gymnophiona</taxon>
        <taxon>Siphonopidae</taxon>
        <taxon>Microcaecilia</taxon>
    </lineage>
</organism>
<dbReference type="AlphaFoldDB" id="A0A6P7Y6V5"/>
<dbReference type="Pfam" id="PF14986">
    <property type="entry name" value="DUF4514"/>
    <property type="match status" value="1"/>
</dbReference>
<keyword evidence="1 3" id="KW-0812">Transmembrane</keyword>
<keyword evidence="2" id="KW-1185">Reference proteome</keyword>
<dbReference type="KEGG" id="muo:115471155"/>
<name>A0A6P7Y6V5_9AMPH</name>